<dbReference type="Gene3D" id="3.60.20.10">
    <property type="entry name" value="Glutamine Phosphoribosylpyrophosphate, subunit 1, domain 1"/>
    <property type="match status" value="1"/>
</dbReference>
<dbReference type="InterPro" id="IPR035490">
    <property type="entry name" value="GlmS/FrlB_SIS"/>
</dbReference>
<dbReference type="Proteomes" id="UP000031668">
    <property type="component" value="Unassembled WGS sequence"/>
</dbReference>
<dbReference type="InterPro" id="IPR017932">
    <property type="entry name" value="GATase_2_dom"/>
</dbReference>
<evidence type="ECO:0000259" key="8">
    <source>
        <dbReference type="PROSITE" id="PS51278"/>
    </source>
</evidence>
<evidence type="ECO:0000256" key="7">
    <source>
        <dbReference type="ARBA" id="ARBA00022962"/>
    </source>
</evidence>
<dbReference type="CDD" id="cd05009">
    <property type="entry name" value="SIS_GlmS_GlmD_2"/>
    <property type="match status" value="1"/>
</dbReference>
<evidence type="ECO:0000256" key="1">
    <source>
        <dbReference type="ARBA" id="ARBA00001031"/>
    </source>
</evidence>
<dbReference type="PROSITE" id="PS51464">
    <property type="entry name" value="SIS"/>
    <property type="match status" value="2"/>
</dbReference>
<gene>
    <name evidence="10" type="ORF">RF11_11961</name>
</gene>
<dbReference type="PANTHER" id="PTHR10937:SF0">
    <property type="entry name" value="GLUTAMINE--FRUCTOSE-6-PHOSPHATE TRANSAMINASE (ISOMERIZING)"/>
    <property type="match status" value="1"/>
</dbReference>
<dbReference type="SUPFAM" id="SSF53697">
    <property type="entry name" value="SIS domain"/>
    <property type="match status" value="1"/>
</dbReference>
<dbReference type="InterPro" id="IPR001347">
    <property type="entry name" value="SIS_dom"/>
</dbReference>
<dbReference type="PROSITE" id="PS51278">
    <property type="entry name" value="GATASE_TYPE_2"/>
    <property type="match status" value="1"/>
</dbReference>
<evidence type="ECO:0000259" key="9">
    <source>
        <dbReference type="PROSITE" id="PS51464"/>
    </source>
</evidence>
<evidence type="ECO:0000256" key="5">
    <source>
        <dbReference type="ARBA" id="ARBA00022679"/>
    </source>
</evidence>
<evidence type="ECO:0000256" key="6">
    <source>
        <dbReference type="ARBA" id="ARBA00022737"/>
    </source>
</evidence>
<protein>
    <recommendedName>
        <fullName evidence="3">glutamine--fructose-6-phosphate transaminase (isomerizing)</fullName>
        <ecNumber evidence="3">2.6.1.16</ecNumber>
    </recommendedName>
</protein>
<dbReference type="GO" id="GO:0006487">
    <property type="term" value="P:protein N-linked glycosylation"/>
    <property type="evidence" value="ECO:0007669"/>
    <property type="project" value="TreeGrafter"/>
</dbReference>
<organism evidence="10 11">
    <name type="scientific">Thelohanellus kitauei</name>
    <name type="common">Myxosporean</name>
    <dbReference type="NCBI Taxonomy" id="669202"/>
    <lineage>
        <taxon>Eukaryota</taxon>
        <taxon>Metazoa</taxon>
        <taxon>Cnidaria</taxon>
        <taxon>Myxozoa</taxon>
        <taxon>Myxosporea</taxon>
        <taxon>Bivalvulida</taxon>
        <taxon>Platysporina</taxon>
        <taxon>Myxobolidae</taxon>
        <taxon>Thelohanellus</taxon>
    </lineage>
</organism>
<dbReference type="OrthoDB" id="15235at2759"/>
<evidence type="ECO:0000256" key="2">
    <source>
        <dbReference type="ARBA" id="ARBA00004775"/>
    </source>
</evidence>
<dbReference type="CDD" id="cd00714">
    <property type="entry name" value="GFAT"/>
    <property type="match status" value="1"/>
</dbReference>
<evidence type="ECO:0000256" key="3">
    <source>
        <dbReference type="ARBA" id="ARBA00012916"/>
    </source>
</evidence>
<keyword evidence="11" id="KW-1185">Reference proteome</keyword>
<feature type="domain" description="SIS" evidence="9">
    <location>
        <begin position="534"/>
        <end position="675"/>
    </location>
</feature>
<reference evidence="10 11" key="1">
    <citation type="journal article" date="2014" name="Genome Biol. Evol.">
        <title>The genome of the myxosporean Thelohanellus kitauei shows adaptations to nutrient acquisition within its fish host.</title>
        <authorList>
            <person name="Yang Y."/>
            <person name="Xiong J."/>
            <person name="Zhou Z."/>
            <person name="Huo F."/>
            <person name="Miao W."/>
            <person name="Ran C."/>
            <person name="Liu Y."/>
            <person name="Zhang J."/>
            <person name="Feng J."/>
            <person name="Wang M."/>
            <person name="Wang M."/>
            <person name="Wang L."/>
            <person name="Yao B."/>
        </authorList>
    </citation>
    <scope>NUCLEOTIDE SEQUENCE [LARGE SCALE GENOMIC DNA]</scope>
    <source>
        <strain evidence="10">Wuqing</strain>
    </source>
</reference>
<dbReference type="InterPro" id="IPR046348">
    <property type="entry name" value="SIS_dom_sf"/>
</dbReference>
<proteinExistence type="predicted"/>
<comment type="catalytic activity">
    <reaction evidence="1">
        <text>D-fructose 6-phosphate + L-glutamine = D-glucosamine 6-phosphate + L-glutamate</text>
        <dbReference type="Rhea" id="RHEA:13237"/>
        <dbReference type="ChEBI" id="CHEBI:29985"/>
        <dbReference type="ChEBI" id="CHEBI:58359"/>
        <dbReference type="ChEBI" id="CHEBI:58725"/>
        <dbReference type="ChEBI" id="CHEBI:61527"/>
        <dbReference type="EC" id="2.6.1.16"/>
    </reaction>
</comment>
<keyword evidence="7" id="KW-0315">Glutamine amidotransferase</keyword>
<dbReference type="FunFam" id="3.40.50.10490:FF:000001">
    <property type="entry name" value="Glutamine--fructose-6-phosphate aminotransferase [isomerizing]"/>
    <property type="match status" value="1"/>
</dbReference>
<dbReference type="InterPro" id="IPR047084">
    <property type="entry name" value="GFAT_N"/>
</dbReference>
<dbReference type="InterPro" id="IPR029055">
    <property type="entry name" value="Ntn_hydrolases_N"/>
</dbReference>
<evidence type="ECO:0000313" key="10">
    <source>
        <dbReference type="EMBL" id="KII66141.1"/>
    </source>
</evidence>
<comment type="caution">
    <text evidence="10">The sequence shown here is derived from an EMBL/GenBank/DDBJ whole genome shotgun (WGS) entry which is preliminary data.</text>
</comment>
<keyword evidence="6" id="KW-0677">Repeat</keyword>
<dbReference type="EMBL" id="JWZT01003604">
    <property type="protein sequence ID" value="KII66141.1"/>
    <property type="molecule type" value="Genomic_DNA"/>
</dbReference>
<dbReference type="CDD" id="cd05008">
    <property type="entry name" value="SIS_GlmS_GlmD_1"/>
    <property type="match status" value="1"/>
</dbReference>
<dbReference type="GO" id="GO:0097367">
    <property type="term" value="F:carbohydrate derivative binding"/>
    <property type="evidence" value="ECO:0007669"/>
    <property type="project" value="InterPro"/>
</dbReference>
<evidence type="ECO:0000256" key="4">
    <source>
        <dbReference type="ARBA" id="ARBA00022576"/>
    </source>
</evidence>
<dbReference type="GO" id="GO:0006047">
    <property type="term" value="P:UDP-N-acetylglucosamine metabolic process"/>
    <property type="evidence" value="ECO:0007669"/>
    <property type="project" value="TreeGrafter"/>
</dbReference>
<dbReference type="GO" id="GO:0006002">
    <property type="term" value="P:fructose 6-phosphate metabolic process"/>
    <property type="evidence" value="ECO:0007669"/>
    <property type="project" value="TreeGrafter"/>
</dbReference>
<dbReference type="Pfam" id="PF13522">
    <property type="entry name" value="GATase_6"/>
    <property type="match status" value="1"/>
</dbReference>
<keyword evidence="4 10" id="KW-0032">Aminotransferase</keyword>
<dbReference type="SUPFAM" id="SSF56235">
    <property type="entry name" value="N-terminal nucleophile aminohydrolases (Ntn hydrolases)"/>
    <property type="match status" value="1"/>
</dbReference>
<evidence type="ECO:0000313" key="11">
    <source>
        <dbReference type="Proteomes" id="UP000031668"/>
    </source>
</evidence>
<dbReference type="AlphaFoldDB" id="A0A0C2MG59"/>
<dbReference type="Gene3D" id="3.40.50.10490">
    <property type="entry name" value="Glucose-6-phosphate isomerase like protein, domain 1"/>
    <property type="match status" value="2"/>
</dbReference>
<sequence>MVGIFGYMNHKNARARQEIIDILIEGLAKQEYHGYDSVGIAIDFVHKSGGEDTFTVIKEVGSLTRFRKTVQEQKSLDLGRIFSSHFGMGHLRWASHGEPKYANCHPQTSDYTDEFLLVHNGMITNYPEIKKMLNSHDISQVSETDTELAAQLMKFFYDNHKSDTKRCEDASKLNFVELALMIQPVIEGAGAFLFKSRHFRNEVLAMRMGSPLMIGIKKNSKNCRYDVPIIYDHTMTNTLDKESDVHKMVPEYEFNAHRGAEYYISSDASSIIDHTKQIIYLEDGDIAHIKDGHLYIHRYHKHEIDRVLLQEAQTVQMKLIEIMKGSYDSFVEKDIFEQPESVLNTMRGRVNYSNKTIRLGGLENHKHINRCRRIIFVACGSSYHSCIAARQQLESLSEIPIMIEHGSDMLEREMPVSRDDCCVFVSRSGRTEDTVNALRYCKKPGALLMGITNSVGSIVARETECGIHLNAKNEFGISTKTYSSQIVALILFACMLGEEKLPKIKKIGEIIDGLKVLVDVINDCLKLAPRVNEIAKKYVGIHSCLVVGGGVHTATCLEGALKIKTISLIHSEGIQAGDLKYTHLDLVDENVLVIIVITDCRSFSKTMDAMQEVLKKKAKPLIITDCKAKLQNIDSLDVLEIPQIIDCLQPIPAIIPLQLFALYLAKHRGVPMGFDMKQAGGPPNEPDDQL</sequence>
<dbReference type="PANTHER" id="PTHR10937">
    <property type="entry name" value="GLUCOSAMINE--FRUCTOSE-6-PHOSPHATE AMINOTRANSFERASE, ISOMERIZING"/>
    <property type="match status" value="1"/>
</dbReference>
<dbReference type="FunFam" id="3.60.20.10:FF:000052">
    <property type="entry name" value="Glutamine--fructose-6-phosphate aminotransferase [isomerizing] 2"/>
    <property type="match status" value="1"/>
</dbReference>
<dbReference type="InterPro" id="IPR035466">
    <property type="entry name" value="GlmS/AgaS_SIS"/>
</dbReference>
<dbReference type="Pfam" id="PF01380">
    <property type="entry name" value="SIS"/>
    <property type="match status" value="2"/>
</dbReference>
<comment type="pathway">
    <text evidence="2">Nucleotide-sugar biosynthesis; UDP-N-acetyl-alpha-D-glucosamine biosynthesis; alpha-D-glucosamine 6-phosphate from D-fructose 6-phosphate: step 1/1.</text>
</comment>
<name>A0A0C2MG59_THEKT</name>
<accession>A0A0C2MG59</accession>
<feature type="domain" description="SIS" evidence="9">
    <location>
        <begin position="364"/>
        <end position="502"/>
    </location>
</feature>
<dbReference type="OMA" id="AGYPHYM"/>
<keyword evidence="5 10" id="KW-0808">Transferase</keyword>
<dbReference type="EC" id="2.6.1.16" evidence="3"/>
<feature type="domain" description="Glutamine amidotransferase type-2" evidence="8">
    <location>
        <begin position="2"/>
        <end position="292"/>
    </location>
</feature>
<dbReference type="GO" id="GO:0004360">
    <property type="term" value="F:glutamine-fructose-6-phosphate transaminase (isomerizing) activity"/>
    <property type="evidence" value="ECO:0007669"/>
    <property type="project" value="UniProtKB-EC"/>
</dbReference>